<proteinExistence type="predicted"/>
<dbReference type="EMBL" id="CP029189">
    <property type="protein sequence ID" value="QES54435.1"/>
    <property type="molecule type" value="Genomic_DNA"/>
</dbReference>
<organism evidence="1 2">
    <name type="scientific">Streptomyces venezuelae</name>
    <dbReference type="NCBI Taxonomy" id="54571"/>
    <lineage>
        <taxon>Bacteria</taxon>
        <taxon>Bacillati</taxon>
        <taxon>Actinomycetota</taxon>
        <taxon>Actinomycetes</taxon>
        <taxon>Kitasatosporales</taxon>
        <taxon>Streptomycetaceae</taxon>
        <taxon>Streptomyces</taxon>
    </lineage>
</organism>
<reference evidence="1 2" key="1">
    <citation type="submission" date="2018-05" db="EMBL/GenBank/DDBJ databases">
        <title>Streptomyces venezuelae.</title>
        <authorList>
            <person name="Kim W."/>
            <person name="Lee N."/>
            <person name="Cho B.-K."/>
        </authorList>
    </citation>
    <scope>NUCLEOTIDE SEQUENCE [LARGE SCALE GENOMIC DNA]</scope>
    <source>
        <strain evidence="1 2">ATCC 21018</strain>
    </source>
</reference>
<evidence type="ECO:0000313" key="2">
    <source>
        <dbReference type="Proteomes" id="UP000324101"/>
    </source>
</evidence>
<sequence length="166" mass="16486">MGAAVAGGVVLGVGGAVLASGAEDGRDGWVREPAGVKVPARAGGDPSRGTVAAELAAAAGAAGLNPGAAPPPEEGELADCIADWWGDGPAEGGRLAALEAALGERGWRVTARRGEPVPAVALQSGSWRLEFTNGGLVDTLTLVATRSGRTCDEAFRRAEATRGPHG</sequence>
<dbReference type="AlphaFoldDB" id="A0A5P2DGZ8"/>
<evidence type="ECO:0000313" key="1">
    <source>
        <dbReference type="EMBL" id="QES54435.1"/>
    </source>
</evidence>
<accession>A0A5P2DGZ8</accession>
<gene>
    <name evidence="1" type="ORF">DEJ51_09470</name>
</gene>
<name>A0A5P2DGZ8_STRVZ</name>
<protein>
    <submittedName>
        <fullName evidence="1">Uncharacterized protein</fullName>
    </submittedName>
</protein>
<dbReference type="Proteomes" id="UP000324101">
    <property type="component" value="Chromosome"/>
</dbReference>